<name>A0ABT0BV49_9SPHN</name>
<dbReference type="InterPro" id="IPR006860">
    <property type="entry name" value="FecR"/>
</dbReference>
<evidence type="ECO:0000313" key="3">
    <source>
        <dbReference type="EMBL" id="MCJ2188813.1"/>
    </source>
</evidence>
<dbReference type="Proteomes" id="UP001202281">
    <property type="component" value="Unassembled WGS sequence"/>
</dbReference>
<dbReference type="Gene3D" id="2.60.120.1440">
    <property type="match status" value="1"/>
</dbReference>
<dbReference type="Pfam" id="PF04773">
    <property type="entry name" value="FecR"/>
    <property type="match status" value="1"/>
</dbReference>
<evidence type="ECO:0000313" key="4">
    <source>
        <dbReference type="Proteomes" id="UP001202281"/>
    </source>
</evidence>
<dbReference type="PANTHER" id="PTHR30273:SF2">
    <property type="entry name" value="PROTEIN FECR"/>
    <property type="match status" value="1"/>
</dbReference>
<evidence type="ECO:0000259" key="1">
    <source>
        <dbReference type="Pfam" id="PF04773"/>
    </source>
</evidence>
<dbReference type="PIRSF" id="PIRSF018266">
    <property type="entry name" value="FecR"/>
    <property type="match status" value="1"/>
</dbReference>
<feature type="domain" description="FecR protein" evidence="1">
    <location>
        <begin position="141"/>
        <end position="233"/>
    </location>
</feature>
<organism evidence="3 4">
    <name type="scientific">Novosphingobium beihaiensis</name>
    <dbReference type="NCBI Taxonomy" id="2930389"/>
    <lineage>
        <taxon>Bacteria</taxon>
        <taxon>Pseudomonadati</taxon>
        <taxon>Pseudomonadota</taxon>
        <taxon>Alphaproteobacteria</taxon>
        <taxon>Sphingomonadales</taxon>
        <taxon>Sphingomonadaceae</taxon>
        <taxon>Novosphingobium</taxon>
    </lineage>
</organism>
<dbReference type="EMBL" id="JALHLG010000047">
    <property type="protein sequence ID" value="MCJ2188813.1"/>
    <property type="molecule type" value="Genomic_DNA"/>
</dbReference>
<dbReference type="PANTHER" id="PTHR30273">
    <property type="entry name" value="PERIPLASMIC SIGNAL SENSOR AND SIGMA FACTOR ACTIVATOR FECR-RELATED"/>
    <property type="match status" value="1"/>
</dbReference>
<evidence type="ECO:0000259" key="2">
    <source>
        <dbReference type="Pfam" id="PF16220"/>
    </source>
</evidence>
<reference evidence="3 4" key="1">
    <citation type="submission" date="2022-04" db="EMBL/GenBank/DDBJ databases">
        <title>Identification of a novel bacterium isolated from mangrove sediments.</title>
        <authorList>
            <person name="Pan X."/>
        </authorList>
    </citation>
    <scope>NUCLEOTIDE SEQUENCE [LARGE SCALE GENOMIC DNA]</scope>
    <source>
        <strain evidence="3 4">B2638</strain>
    </source>
</reference>
<dbReference type="RefSeq" id="WP_243923744.1">
    <property type="nucleotide sequence ID" value="NZ_JALHLG010000047.1"/>
</dbReference>
<feature type="domain" description="FecR N-terminal" evidence="2">
    <location>
        <begin position="25"/>
        <end position="64"/>
    </location>
</feature>
<protein>
    <submittedName>
        <fullName evidence="3">FecR domain-containing protein</fullName>
    </submittedName>
</protein>
<accession>A0ABT0BV49</accession>
<keyword evidence="4" id="KW-1185">Reference proteome</keyword>
<dbReference type="Pfam" id="PF16220">
    <property type="entry name" value="DUF4880"/>
    <property type="match status" value="1"/>
</dbReference>
<sequence length="346" mass="37020">MPGHRPSPPAAGAPAMISNRDRALEEAASWYTRLLEEDGLGVEAGFDAWLEADPLHAECWAQIAGTARGIAQTEPAHREQWNKPLRQTEEHARRARTSKAVHRPVRGAWRRISRKSIAAAAVAACALAAIAPDAMLRLNADMLTATGEVRNVTLEDGSRVTLGPDSAIDVDYAAKERTVHLLKGQAWFEVARDPTRPFRVEAKALTATVLGTGFDVLMIGDITRVSVAHGRVRVADGSATRVLTAGQWVSAEAGRLTGGDGRPAALGLWRNGEIVARDGGTIAGVIDELRPWYGGHIVLASDKLGERPVAGFYRTDDAARTLRNLVAPYGGTVTTITPWLIVVSGG</sequence>
<dbReference type="InterPro" id="IPR032623">
    <property type="entry name" value="FecR_N"/>
</dbReference>
<gene>
    <name evidence="3" type="ORF">MTR66_18575</name>
</gene>
<comment type="caution">
    <text evidence="3">The sequence shown here is derived from an EMBL/GenBank/DDBJ whole genome shotgun (WGS) entry which is preliminary data.</text>
</comment>
<dbReference type="InterPro" id="IPR012373">
    <property type="entry name" value="Ferrdict_sens_TM"/>
</dbReference>
<proteinExistence type="predicted"/>